<accession>A0ABN2YC55</accession>
<evidence type="ECO:0000256" key="1">
    <source>
        <dbReference type="SAM" id="MobiDB-lite"/>
    </source>
</evidence>
<comment type="caution">
    <text evidence="2">The sequence shown here is derived from an EMBL/GenBank/DDBJ whole genome shotgun (WGS) entry which is preliminary data.</text>
</comment>
<evidence type="ECO:0000313" key="2">
    <source>
        <dbReference type="EMBL" id="GAA2124885.1"/>
    </source>
</evidence>
<protein>
    <submittedName>
        <fullName evidence="2">Uncharacterized protein</fullName>
    </submittedName>
</protein>
<feature type="region of interest" description="Disordered" evidence="1">
    <location>
        <begin position="1"/>
        <end position="102"/>
    </location>
</feature>
<name>A0ABN2YC55_9ACTN</name>
<organism evidence="2 3">
    <name type="scientific">Actinomadura napierensis</name>
    <dbReference type="NCBI Taxonomy" id="267854"/>
    <lineage>
        <taxon>Bacteria</taxon>
        <taxon>Bacillati</taxon>
        <taxon>Actinomycetota</taxon>
        <taxon>Actinomycetes</taxon>
        <taxon>Streptosporangiales</taxon>
        <taxon>Thermomonosporaceae</taxon>
        <taxon>Actinomadura</taxon>
    </lineage>
</organism>
<dbReference type="EMBL" id="BAAAMR010000007">
    <property type="protein sequence ID" value="GAA2124885.1"/>
    <property type="molecule type" value="Genomic_DNA"/>
</dbReference>
<gene>
    <name evidence="2" type="ORF">GCM10009727_12740</name>
</gene>
<sequence>MLDQQPGQDHQHHGQDREACCGEQQNSQETAAENSGNPVPASPVHRVPSAHDYETLGTMGDTDKRHPTGFGSGGDGAVPTTRSGSIGQIGRFDVATRDDLPL</sequence>
<reference evidence="2 3" key="1">
    <citation type="journal article" date="2019" name="Int. J. Syst. Evol. Microbiol.">
        <title>The Global Catalogue of Microorganisms (GCM) 10K type strain sequencing project: providing services to taxonomists for standard genome sequencing and annotation.</title>
        <authorList>
            <consortium name="The Broad Institute Genomics Platform"/>
            <consortium name="The Broad Institute Genome Sequencing Center for Infectious Disease"/>
            <person name="Wu L."/>
            <person name="Ma J."/>
        </authorList>
    </citation>
    <scope>NUCLEOTIDE SEQUENCE [LARGE SCALE GENOMIC DNA]</scope>
    <source>
        <strain evidence="2 3">JCM 13850</strain>
    </source>
</reference>
<keyword evidence="3" id="KW-1185">Reference proteome</keyword>
<proteinExistence type="predicted"/>
<dbReference type="Proteomes" id="UP001501020">
    <property type="component" value="Unassembled WGS sequence"/>
</dbReference>
<feature type="compositionally biased region" description="Basic and acidic residues" evidence="1">
    <location>
        <begin position="9"/>
        <end position="20"/>
    </location>
</feature>
<evidence type="ECO:0000313" key="3">
    <source>
        <dbReference type="Proteomes" id="UP001501020"/>
    </source>
</evidence>
<feature type="compositionally biased region" description="Polar residues" evidence="1">
    <location>
        <begin position="23"/>
        <end position="37"/>
    </location>
</feature>